<dbReference type="InterPro" id="IPR009057">
    <property type="entry name" value="Homeodomain-like_sf"/>
</dbReference>
<proteinExistence type="predicted"/>
<evidence type="ECO:0008006" key="3">
    <source>
        <dbReference type="Google" id="ProtNLM"/>
    </source>
</evidence>
<evidence type="ECO:0000313" key="1">
    <source>
        <dbReference type="EMBL" id="OQW54732.1"/>
    </source>
</evidence>
<dbReference type="SUPFAM" id="SSF46689">
    <property type="entry name" value="Homeodomain-like"/>
    <property type="match status" value="1"/>
</dbReference>
<organism evidence="1 2">
    <name type="scientific">Candidatus Raskinella chloraquaticus</name>
    <dbReference type="NCBI Taxonomy" id="1951219"/>
    <lineage>
        <taxon>Bacteria</taxon>
        <taxon>Pseudomonadati</taxon>
        <taxon>Pseudomonadota</taxon>
        <taxon>Alphaproteobacteria</taxon>
        <taxon>Hyphomicrobiales</taxon>
        <taxon>Phreatobacteraceae</taxon>
        <taxon>Candidatus Raskinella</taxon>
    </lineage>
</organism>
<dbReference type="STRING" id="1827387.A4S15_03825"/>
<dbReference type="EMBL" id="LWDL01000001">
    <property type="protein sequence ID" value="OQW54732.1"/>
    <property type="molecule type" value="Genomic_DNA"/>
</dbReference>
<dbReference type="RefSeq" id="WP_376801501.1">
    <property type="nucleotide sequence ID" value="NZ_DBNB01000012.1"/>
</dbReference>
<dbReference type="Proteomes" id="UP000192872">
    <property type="component" value="Unassembled WGS sequence"/>
</dbReference>
<comment type="caution">
    <text evidence="1">The sequence shown here is derived from an EMBL/GenBank/DDBJ whole genome shotgun (WGS) entry which is preliminary data.</text>
</comment>
<gene>
    <name evidence="1" type="ORF">A4S15_03825</name>
</gene>
<sequence>MTDERKNDPVVDALFALLSDYAYRDVTLAMVAEKAGVSLAVLRGTTGSKFAILERFAAAIDAEVLAGLDPELDQEGAHERLFDILMRRLDVLLPHREAIRSLRDGAREDPALALGLWRLATRSQRWMLAGADLASEGARGHIAARGLALSFARLIDVWLDDEDPGLAPTMAALDASLRRGERAMRALDTLHRLTAPLRLLVGRAIDGRRRRASGARHAADDEAGISTRH</sequence>
<reference evidence="1 2" key="1">
    <citation type="journal article" date="2017" name="Water Res.">
        <title>Comammox in drinking water systems.</title>
        <authorList>
            <person name="Wang Y."/>
            <person name="Ma L."/>
            <person name="Mao Y."/>
            <person name="Jiang X."/>
            <person name="Xia Y."/>
            <person name="Yu K."/>
            <person name="Li B."/>
            <person name="Zhang T."/>
        </authorList>
    </citation>
    <scope>NUCLEOTIDE SEQUENCE [LARGE SCALE GENOMIC DNA]</scope>
    <source>
        <strain evidence="1">SG_bin8</strain>
    </source>
</reference>
<dbReference type="AlphaFoldDB" id="A0A1W9I542"/>
<accession>A0A1W9I542</accession>
<protein>
    <recommendedName>
        <fullName evidence="3">TetR family transcriptional regulator</fullName>
    </recommendedName>
</protein>
<evidence type="ECO:0000313" key="2">
    <source>
        <dbReference type="Proteomes" id="UP000192872"/>
    </source>
</evidence>
<dbReference type="Gene3D" id="1.10.357.10">
    <property type="entry name" value="Tetracycline Repressor, domain 2"/>
    <property type="match status" value="1"/>
</dbReference>
<name>A0A1W9I542_9HYPH</name>